<sequence length="105" mass="10540">MPEVDLVLAVLVLAAGTYAIRLGGVGFGGFRLALRLEQWSEPAVVVLLASVATTSALYEGSDFAGWARVVGVAVAALAAAVRAPLVAVVVVAAGVTACLRALGVH</sequence>
<organism evidence="2 3">
    <name type="scientific">Cryobacterium sinapicolor</name>
    <dbReference type="NCBI Taxonomy" id="1259236"/>
    <lineage>
        <taxon>Bacteria</taxon>
        <taxon>Bacillati</taxon>
        <taxon>Actinomycetota</taxon>
        <taxon>Actinomycetes</taxon>
        <taxon>Micrococcales</taxon>
        <taxon>Microbacteriaceae</taxon>
        <taxon>Cryobacterium</taxon>
    </lineage>
</organism>
<evidence type="ECO:0000256" key="1">
    <source>
        <dbReference type="SAM" id="Phobius"/>
    </source>
</evidence>
<protein>
    <submittedName>
        <fullName evidence="2">AzlD domain-containing protein</fullName>
    </submittedName>
</protein>
<feature type="transmembrane region" description="Helical" evidence="1">
    <location>
        <begin position="70"/>
        <end position="99"/>
    </location>
</feature>
<dbReference type="InterPro" id="IPR008407">
    <property type="entry name" value="Brnchd-chn_aa_trnsp_AzlD"/>
</dbReference>
<evidence type="ECO:0000313" key="3">
    <source>
        <dbReference type="Proteomes" id="UP000297853"/>
    </source>
</evidence>
<proteinExistence type="predicted"/>
<dbReference type="Pfam" id="PF05437">
    <property type="entry name" value="AzlD"/>
    <property type="match status" value="1"/>
</dbReference>
<gene>
    <name evidence="2" type="ORF">E3T28_10900</name>
</gene>
<keyword evidence="1" id="KW-0472">Membrane</keyword>
<accession>A0ABY2J306</accession>
<keyword evidence="1" id="KW-0812">Transmembrane</keyword>
<name>A0ABY2J306_9MICO</name>
<comment type="caution">
    <text evidence="2">The sequence shown here is derived from an EMBL/GenBank/DDBJ whole genome shotgun (WGS) entry which is preliminary data.</text>
</comment>
<evidence type="ECO:0000313" key="2">
    <source>
        <dbReference type="EMBL" id="TFC98116.1"/>
    </source>
</evidence>
<feature type="transmembrane region" description="Helical" evidence="1">
    <location>
        <begin position="6"/>
        <end position="27"/>
    </location>
</feature>
<keyword evidence="1" id="KW-1133">Transmembrane helix</keyword>
<dbReference type="Proteomes" id="UP000297853">
    <property type="component" value="Unassembled WGS sequence"/>
</dbReference>
<dbReference type="EMBL" id="SOGQ01000055">
    <property type="protein sequence ID" value="TFC98116.1"/>
    <property type="molecule type" value="Genomic_DNA"/>
</dbReference>
<keyword evidence="3" id="KW-1185">Reference proteome</keyword>
<reference evidence="2 3" key="1">
    <citation type="submission" date="2019-03" db="EMBL/GenBank/DDBJ databases">
        <title>Genomics of glacier-inhabiting Cryobacterium strains.</title>
        <authorList>
            <person name="Liu Q."/>
            <person name="Xin Y.-H."/>
        </authorList>
    </citation>
    <scope>NUCLEOTIDE SEQUENCE [LARGE SCALE GENOMIC DNA]</scope>
    <source>
        <strain evidence="2 3">TMT1-23-1</strain>
    </source>
</reference>